<feature type="domain" description="Type II secretion system protein GspF" evidence="12">
    <location>
        <begin position="295"/>
        <end position="417"/>
    </location>
</feature>
<dbReference type="Gene3D" id="1.20.81.30">
    <property type="entry name" value="Type II secretion system (T2SS), domain F"/>
    <property type="match status" value="2"/>
</dbReference>
<evidence type="ECO:0000256" key="4">
    <source>
        <dbReference type="ARBA" id="ARBA00022475"/>
    </source>
</evidence>
<evidence type="ECO:0000259" key="12">
    <source>
        <dbReference type="Pfam" id="PF00482"/>
    </source>
</evidence>
<comment type="subcellular location">
    <subcellularLocation>
        <location evidence="1 9">Cell inner membrane</location>
        <topology evidence="1 9">Multi-pass membrane protein</topology>
    </subcellularLocation>
</comment>
<keyword evidence="14" id="KW-1185">Reference proteome</keyword>
<protein>
    <submittedName>
        <fullName evidence="13">Type II secretion system protein F</fullName>
    </submittedName>
</protein>
<sequence>MATRASDAAARKAAPARVKPAAGSGSKPATQYIFEWEAKDRKGKAFTGELRAGNQAEVNATLRKQGLTVVRLKKRRAARGRKITQKDVAYFTRQLSTMLKAGIPLLQSIDIIARGHANPNFTQLLSQIRFDIESGSSMAQAFRRHPRYFDTLYCNLIDAGEQGGILDALLERLSLYMEKTIALKSQIKSAMIYPIAVLTVAFAVTVILMLFVIPAFKGVFASFGANLPAPTLVVIAISDFFVEYWYLIVGGPILSIVMYLRARRRSEKVRRASDRMLLRLPIFGSLFRKAVIARWTRTLATMFAAGTPLVESMESVAGAAGNWVYHDATREIEQAVRIGTSLTNAMQATHVFDNMVLQMTQIGEESGALDNMLLKVAEFYEREVDDAVAAISSLIEPIIIVILGVLIGGMVIAMYLPIFKLGQVV</sequence>
<dbReference type="RefSeq" id="WP_224042599.1">
    <property type="nucleotide sequence ID" value="NZ_CAJZAH010000003.1"/>
</dbReference>
<gene>
    <name evidence="13" type="primary">epsF_1</name>
    <name evidence="13" type="ORF">LMG21510_03077</name>
</gene>
<dbReference type="PANTHER" id="PTHR30012">
    <property type="entry name" value="GENERAL SECRETION PATHWAY PROTEIN"/>
    <property type="match status" value="1"/>
</dbReference>
<name>A0ABM8X9F7_9BURK</name>
<accession>A0ABM8X9F7</accession>
<keyword evidence="5" id="KW-0997">Cell inner membrane</keyword>
<comment type="similarity">
    <text evidence="2 9">Belongs to the GSP F family.</text>
</comment>
<evidence type="ECO:0000313" key="13">
    <source>
        <dbReference type="EMBL" id="CAG9176636.1"/>
    </source>
</evidence>
<dbReference type="Pfam" id="PF00482">
    <property type="entry name" value="T2SSF"/>
    <property type="match status" value="2"/>
</dbReference>
<dbReference type="InterPro" id="IPR003004">
    <property type="entry name" value="GspF/PilC"/>
</dbReference>
<dbReference type="Proteomes" id="UP000721236">
    <property type="component" value="Unassembled WGS sequence"/>
</dbReference>
<dbReference type="EMBL" id="CAJZAH010000003">
    <property type="protein sequence ID" value="CAG9176636.1"/>
    <property type="molecule type" value="Genomic_DNA"/>
</dbReference>
<keyword evidence="6 9" id="KW-0812">Transmembrane</keyword>
<feature type="transmembrane region" description="Helical" evidence="11">
    <location>
        <begin position="398"/>
        <end position="418"/>
    </location>
</feature>
<reference evidence="13 14" key="1">
    <citation type="submission" date="2021-08" db="EMBL/GenBank/DDBJ databases">
        <authorList>
            <person name="Peeters C."/>
        </authorList>
    </citation>
    <scope>NUCLEOTIDE SEQUENCE [LARGE SCALE GENOMIC DNA]</scope>
    <source>
        <strain evidence="13 14">LMG 21510</strain>
    </source>
</reference>
<keyword evidence="4" id="KW-1003">Cell membrane</keyword>
<keyword evidence="7 11" id="KW-1133">Transmembrane helix</keyword>
<feature type="region of interest" description="Disordered" evidence="10">
    <location>
        <begin position="1"/>
        <end position="27"/>
    </location>
</feature>
<dbReference type="PROSITE" id="PS00874">
    <property type="entry name" value="T2SP_F"/>
    <property type="match status" value="1"/>
</dbReference>
<evidence type="ECO:0000256" key="11">
    <source>
        <dbReference type="SAM" id="Phobius"/>
    </source>
</evidence>
<keyword evidence="8 11" id="KW-0472">Membrane</keyword>
<evidence type="ECO:0000256" key="2">
    <source>
        <dbReference type="ARBA" id="ARBA00005745"/>
    </source>
</evidence>
<evidence type="ECO:0000313" key="14">
    <source>
        <dbReference type="Proteomes" id="UP000721236"/>
    </source>
</evidence>
<dbReference type="InterPro" id="IPR018076">
    <property type="entry name" value="T2SS_GspF_dom"/>
</dbReference>
<organism evidence="13 14">
    <name type="scientific">Cupriavidus respiraculi</name>
    <dbReference type="NCBI Taxonomy" id="195930"/>
    <lineage>
        <taxon>Bacteria</taxon>
        <taxon>Pseudomonadati</taxon>
        <taxon>Pseudomonadota</taxon>
        <taxon>Betaproteobacteria</taxon>
        <taxon>Burkholderiales</taxon>
        <taxon>Burkholderiaceae</taxon>
        <taxon>Cupriavidus</taxon>
    </lineage>
</organism>
<proteinExistence type="inferred from homology"/>
<feature type="transmembrane region" description="Helical" evidence="11">
    <location>
        <begin position="244"/>
        <end position="262"/>
    </location>
</feature>
<evidence type="ECO:0000256" key="7">
    <source>
        <dbReference type="ARBA" id="ARBA00022989"/>
    </source>
</evidence>
<dbReference type="PANTHER" id="PTHR30012:SF7">
    <property type="entry name" value="PROTEIN TRANSPORT PROTEIN HOFC HOMOLOG"/>
    <property type="match status" value="1"/>
</dbReference>
<dbReference type="InterPro" id="IPR042094">
    <property type="entry name" value="T2SS_GspF_sf"/>
</dbReference>
<evidence type="ECO:0000256" key="6">
    <source>
        <dbReference type="ARBA" id="ARBA00022692"/>
    </source>
</evidence>
<evidence type="ECO:0000256" key="1">
    <source>
        <dbReference type="ARBA" id="ARBA00004429"/>
    </source>
</evidence>
<comment type="caution">
    <text evidence="13">The sequence shown here is derived from an EMBL/GenBank/DDBJ whole genome shotgun (WGS) entry which is preliminary data.</text>
</comment>
<evidence type="ECO:0000256" key="10">
    <source>
        <dbReference type="SAM" id="MobiDB-lite"/>
    </source>
</evidence>
<evidence type="ECO:0000256" key="3">
    <source>
        <dbReference type="ARBA" id="ARBA00022448"/>
    </source>
</evidence>
<keyword evidence="3 9" id="KW-0813">Transport</keyword>
<feature type="transmembrane region" description="Helical" evidence="11">
    <location>
        <begin position="191"/>
        <end position="212"/>
    </location>
</feature>
<feature type="compositionally biased region" description="Low complexity" evidence="10">
    <location>
        <begin position="1"/>
        <end position="22"/>
    </location>
</feature>
<evidence type="ECO:0000256" key="9">
    <source>
        <dbReference type="RuleBase" id="RU003923"/>
    </source>
</evidence>
<evidence type="ECO:0000256" key="8">
    <source>
        <dbReference type="ARBA" id="ARBA00023136"/>
    </source>
</evidence>
<feature type="domain" description="Type II secretion system protein GspF" evidence="12">
    <location>
        <begin position="91"/>
        <end position="214"/>
    </location>
</feature>
<dbReference type="InterPro" id="IPR001992">
    <property type="entry name" value="T2SS_GspF/T4SS_PilC_CS"/>
</dbReference>
<evidence type="ECO:0000256" key="5">
    <source>
        <dbReference type="ARBA" id="ARBA00022519"/>
    </source>
</evidence>
<dbReference type="PRINTS" id="PR00812">
    <property type="entry name" value="BCTERIALGSPF"/>
</dbReference>